<sequence length="190" mass="22079">MADQKKRGKFDRTDSMASHTDRLIAMLDQVEKRVETLREHAIAMEQEKDHLLETIDQFRNMKELDFVSSGEREELFITVDRLLCRCLTVDVKVSTIRNEVQQQALDRINRMLQDLSEKSKSDLVGCKELVVMYLNACSSDSSGIPDQKFQMTVIECTVDDQKKIRKRLHDYLQVLNNTEEELSKHKISVS</sequence>
<reference evidence="3" key="1">
    <citation type="submission" date="2025-08" db="UniProtKB">
        <authorList>
            <consortium name="RefSeq"/>
        </authorList>
    </citation>
    <scope>IDENTIFICATION</scope>
    <source>
        <tissue evidence="3">Testes</tissue>
    </source>
</reference>
<organism evidence="2 3">
    <name type="scientific">Saccoglossus kowalevskii</name>
    <name type="common">Acorn worm</name>
    <dbReference type="NCBI Taxonomy" id="10224"/>
    <lineage>
        <taxon>Eukaryota</taxon>
        <taxon>Metazoa</taxon>
        <taxon>Hemichordata</taxon>
        <taxon>Enteropneusta</taxon>
        <taxon>Harrimaniidae</taxon>
        <taxon>Saccoglossus</taxon>
    </lineage>
</organism>
<name>A0ABM0GM15_SACKO</name>
<dbReference type="Proteomes" id="UP000694865">
    <property type="component" value="Unplaced"/>
</dbReference>
<dbReference type="PANTHER" id="PTHR12334:SF6">
    <property type="entry name" value="BAG FAMILY MOLECULAR CHAPERONE REGULATOR 2"/>
    <property type="match status" value="1"/>
</dbReference>
<protein>
    <submittedName>
        <fullName evidence="3">BAG family molecular chaperone regulator 2-like</fullName>
    </submittedName>
</protein>
<dbReference type="InterPro" id="IPR037689">
    <property type="entry name" value="BAG2"/>
</dbReference>
<keyword evidence="1" id="KW-0175">Coiled coil</keyword>
<dbReference type="RefSeq" id="XP_002732915.1">
    <property type="nucleotide sequence ID" value="XM_002732869.2"/>
</dbReference>
<evidence type="ECO:0000313" key="2">
    <source>
        <dbReference type="Proteomes" id="UP000694865"/>
    </source>
</evidence>
<evidence type="ECO:0000313" key="3">
    <source>
        <dbReference type="RefSeq" id="XP_002732915.1"/>
    </source>
</evidence>
<gene>
    <name evidence="3" type="primary">LOC100373913</name>
</gene>
<proteinExistence type="predicted"/>
<accession>A0ABM0GM15</accession>
<evidence type="ECO:0000256" key="1">
    <source>
        <dbReference type="SAM" id="Coils"/>
    </source>
</evidence>
<keyword evidence="2" id="KW-1185">Reference proteome</keyword>
<dbReference type="GeneID" id="100373913"/>
<dbReference type="Gene3D" id="1.20.58.890">
    <property type="match status" value="1"/>
</dbReference>
<feature type="coiled-coil region" evidence="1">
    <location>
        <begin position="20"/>
        <end position="54"/>
    </location>
</feature>
<dbReference type="PANTHER" id="PTHR12334">
    <property type="entry name" value="BAG FAMILY MOLECULAR CHAPERONE REGULATOR 2"/>
    <property type="match status" value="1"/>
</dbReference>